<organism evidence="3 4">
    <name type="scientific">Solibacillus faecavium</name>
    <dbReference type="NCBI Taxonomy" id="2762221"/>
    <lineage>
        <taxon>Bacteria</taxon>
        <taxon>Bacillati</taxon>
        <taxon>Bacillota</taxon>
        <taxon>Bacilli</taxon>
        <taxon>Bacillales</taxon>
        <taxon>Caryophanaceae</taxon>
        <taxon>Solibacillus</taxon>
    </lineage>
</organism>
<evidence type="ECO:0000256" key="1">
    <source>
        <dbReference type="SAM" id="MobiDB-lite"/>
    </source>
</evidence>
<feature type="region of interest" description="Disordered" evidence="1">
    <location>
        <begin position="84"/>
        <end position="110"/>
    </location>
</feature>
<feature type="chain" id="PRO_5046579520" evidence="2">
    <location>
        <begin position="22"/>
        <end position="110"/>
    </location>
</feature>
<sequence length="110" mass="11965">MEKTKKLMVGISATALSLTLAGCGTSTNSLPPKPTDKSCNDWDWSEEDGVWRCDESRSGYYGAYYYGGRYYNNKSALHSNSNYKSYKNSSSFKATQSSSGFGSGTKSFGG</sequence>
<protein>
    <submittedName>
        <fullName evidence="3">Aminotransferase yhxA</fullName>
    </submittedName>
</protein>
<dbReference type="PROSITE" id="PS51257">
    <property type="entry name" value="PROKAR_LIPOPROTEIN"/>
    <property type="match status" value="1"/>
</dbReference>
<keyword evidence="4" id="KW-1185">Reference proteome</keyword>
<gene>
    <name evidence="3" type="ORF">H9635_09340</name>
</gene>
<evidence type="ECO:0000256" key="2">
    <source>
        <dbReference type="SAM" id="SignalP"/>
    </source>
</evidence>
<keyword evidence="3" id="KW-0032">Aminotransferase</keyword>
<feature type="compositionally biased region" description="Gly residues" evidence="1">
    <location>
        <begin position="101"/>
        <end position="110"/>
    </location>
</feature>
<name>A0ABR8XYB4_9BACL</name>
<feature type="signal peptide" evidence="2">
    <location>
        <begin position="1"/>
        <end position="21"/>
    </location>
</feature>
<evidence type="ECO:0000313" key="4">
    <source>
        <dbReference type="Proteomes" id="UP000619101"/>
    </source>
</evidence>
<keyword evidence="2" id="KW-0732">Signal</keyword>
<dbReference type="GO" id="GO:0008483">
    <property type="term" value="F:transaminase activity"/>
    <property type="evidence" value="ECO:0007669"/>
    <property type="project" value="UniProtKB-KW"/>
</dbReference>
<keyword evidence="3" id="KW-0808">Transferase</keyword>
<reference evidence="3 4" key="1">
    <citation type="submission" date="2020-08" db="EMBL/GenBank/DDBJ databases">
        <title>A Genomic Blueprint of the Chicken Gut Microbiome.</title>
        <authorList>
            <person name="Gilroy R."/>
            <person name="Ravi A."/>
            <person name="Getino M."/>
            <person name="Pursley I."/>
            <person name="Horton D.L."/>
            <person name="Alikhan N.-F."/>
            <person name="Baker D."/>
            <person name="Gharbi K."/>
            <person name="Hall N."/>
            <person name="Watson M."/>
            <person name="Adriaenssens E.M."/>
            <person name="Foster-Nyarko E."/>
            <person name="Jarju S."/>
            <person name="Secka A."/>
            <person name="Antonio M."/>
            <person name="Oren A."/>
            <person name="Chaudhuri R."/>
            <person name="La Ragione R.M."/>
            <person name="Hildebrand F."/>
            <person name="Pallen M.J."/>
        </authorList>
    </citation>
    <scope>NUCLEOTIDE SEQUENCE [LARGE SCALE GENOMIC DNA]</scope>
    <source>
        <strain evidence="3 4">A46</strain>
    </source>
</reference>
<accession>A0ABR8XYB4</accession>
<proteinExistence type="predicted"/>
<dbReference type="Proteomes" id="UP000619101">
    <property type="component" value="Unassembled WGS sequence"/>
</dbReference>
<dbReference type="EMBL" id="JACSPZ010000004">
    <property type="protein sequence ID" value="MBD8036947.1"/>
    <property type="molecule type" value="Genomic_DNA"/>
</dbReference>
<evidence type="ECO:0000313" key="3">
    <source>
        <dbReference type="EMBL" id="MBD8036947.1"/>
    </source>
</evidence>
<dbReference type="RefSeq" id="WP_191699937.1">
    <property type="nucleotide sequence ID" value="NZ_JACSPZ010000004.1"/>
</dbReference>
<feature type="compositionally biased region" description="Low complexity" evidence="1">
    <location>
        <begin position="84"/>
        <end position="100"/>
    </location>
</feature>
<comment type="caution">
    <text evidence="3">The sequence shown here is derived from an EMBL/GenBank/DDBJ whole genome shotgun (WGS) entry which is preliminary data.</text>
</comment>